<name>A0A6S6ZSZ4_9BURK</name>
<protein>
    <submittedName>
        <fullName evidence="4">2-dehydro-3-deoxy-D-gluconate 5-dehydrogenase</fullName>
        <ecNumber evidence="4">1.1.1.127</ecNumber>
    </submittedName>
</protein>
<dbReference type="EC" id="1.1.1.127" evidence="4"/>
<dbReference type="Pfam" id="PF13561">
    <property type="entry name" value="adh_short_C2"/>
    <property type="match status" value="1"/>
</dbReference>
<feature type="domain" description="Ketoreductase" evidence="3">
    <location>
        <begin position="11"/>
        <end position="180"/>
    </location>
</feature>
<dbReference type="Gene3D" id="3.40.50.720">
    <property type="entry name" value="NAD(P)-binding Rossmann-like Domain"/>
    <property type="match status" value="1"/>
</dbReference>
<evidence type="ECO:0000259" key="3">
    <source>
        <dbReference type="SMART" id="SM00822"/>
    </source>
</evidence>
<dbReference type="EMBL" id="CADIJX010000007">
    <property type="protein sequence ID" value="CAB3692608.1"/>
    <property type="molecule type" value="Genomic_DNA"/>
</dbReference>
<evidence type="ECO:0000256" key="2">
    <source>
        <dbReference type="ARBA" id="ARBA00023002"/>
    </source>
</evidence>
<evidence type="ECO:0000256" key="1">
    <source>
        <dbReference type="ARBA" id="ARBA00006484"/>
    </source>
</evidence>
<dbReference type="SMART" id="SM00822">
    <property type="entry name" value="PKS_KR"/>
    <property type="match status" value="1"/>
</dbReference>
<dbReference type="InterPro" id="IPR020904">
    <property type="entry name" value="Sc_DH/Rdtase_CS"/>
</dbReference>
<evidence type="ECO:0000313" key="4">
    <source>
        <dbReference type="EMBL" id="CAB3692608.1"/>
    </source>
</evidence>
<dbReference type="PRINTS" id="PR00081">
    <property type="entry name" value="GDHRDH"/>
</dbReference>
<dbReference type="Proteomes" id="UP000494108">
    <property type="component" value="Unassembled WGS sequence"/>
</dbReference>
<keyword evidence="5" id="KW-1185">Reference proteome</keyword>
<organism evidence="4 5">
    <name type="scientific">Achromobacter pestifer</name>
    <dbReference type="NCBI Taxonomy" id="1353889"/>
    <lineage>
        <taxon>Bacteria</taxon>
        <taxon>Pseudomonadati</taxon>
        <taxon>Pseudomonadota</taxon>
        <taxon>Betaproteobacteria</taxon>
        <taxon>Burkholderiales</taxon>
        <taxon>Alcaligenaceae</taxon>
        <taxon>Achromobacter</taxon>
    </lineage>
</organism>
<dbReference type="PRINTS" id="PR00080">
    <property type="entry name" value="SDRFAMILY"/>
</dbReference>
<dbReference type="PANTHER" id="PTHR42760">
    <property type="entry name" value="SHORT-CHAIN DEHYDROGENASES/REDUCTASES FAMILY MEMBER"/>
    <property type="match status" value="1"/>
</dbReference>
<gene>
    <name evidence="4" type="primary">kduD_1</name>
    <name evidence="4" type="ORF">LMG3431_04957</name>
</gene>
<dbReference type="FunFam" id="3.40.50.720:FF:000084">
    <property type="entry name" value="Short-chain dehydrogenase reductase"/>
    <property type="match status" value="1"/>
</dbReference>
<dbReference type="SUPFAM" id="SSF51735">
    <property type="entry name" value="NAD(P)-binding Rossmann-fold domains"/>
    <property type="match status" value="1"/>
</dbReference>
<dbReference type="InterPro" id="IPR057326">
    <property type="entry name" value="KR_dom"/>
</dbReference>
<dbReference type="GO" id="GO:0047001">
    <property type="term" value="F:2-dehydro-3-deoxy-D-gluconate 5-dehydrogenase activity"/>
    <property type="evidence" value="ECO:0007669"/>
    <property type="project" value="UniProtKB-EC"/>
</dbReference>
<keyword evidence="2 4" id="KW-0560">Oxidoreductase</keyword>
<sequence length="256" mass="26397">MTQQLFSVRDKIVLITGAAGGIGAALSRAFAQGGATLVLADLAGEKLDALASQLRESGAKIGAIALSVENREACADAVAEVVARHGGVDVLINCAGVNTRMRPELYAEDVWDRIVDINLKGTFNMCQAVHAPMSLRGKGKIINIGSILALASNAVTAAYSASKGGVLQLTRSLACAWAADGITVNVIQPGWIDTALSRQARVDIPGHAERVVATTPLGRWGEPEDLIGSTLFLASAASDFVTGASLVVDGGVTAHI</sequence>
<proteinExistence type="inferred from homology"/>
<comment type="similarity">
    <text evidence="1">Belongs to the short-chain dehydrogenases/reductases (SDR) family.</text>
</comment>
<dbReference type="InterPro" id="IPR002347">
    <property type="entry name" value="SDR_fam"/>
</dbReference>
<dbReference type="PROSITE" id="PS00061">
    <property type="entry name" value="ADH_SHORT"/>
    <property type="match status" value="1"/>
</dbReference>
<reference evidence="4 5" key="1">
    <citation type="submission" date="2020-04" db="EMBL/GenBank/DDBJ databases">
        <authorList>
            <person name="De Canck E."/>
        </authorList>
    </citation>
    <scope>NUCLEOTIDE SEQUENCE [LARGE SCALE GENOMIC DNA]</scope>
    <source>
        <strain evidence="4 5">LMG 3431</strain>
    </source>
</reference>
<evidence type="ECO:0000313" key="5">
    <source>
        <dbReference type="Proteomes" id="UP000494108"/>
    </source>
</evidence>
<accession>A0A6S6ZSZ4</accession>
<dbReference type="AlphaFoldDB" id="A0A6S6ZSZ4"/>
<dbReference type="PANTHER" id="PTHR42760:SF115">
    <property type="entry name" value="3-OXOACYL-[ACYL-CARRIER-PROTEIN] REDUCTASE FABG"/>
    <property type="match status" value="1"/>
</dbReference>
<dbReference type="RefSeq" id="WP_246288384.1">
    <property type="nucleotide sequence ID" value="NZ_CADIJX010000007.1"/>
</dbReference>
<dbReference type="InterPro" id="IPR036291">
    <property type="entry name" value="NAD(P)-bd_dom_sf"/>
</dbReference>